<dbReference type="SUPFAM" id="SSF51735">
    <property type="entry name" value="NAD(P)-binding Rossmann-fold domains"/>
    <property type="match status" value="1"/>
</dbReference>
<accession>E3CWH7</accession>
<dbReference type="HOGENOM" id="CLU_041115_4_1_0"/>
<dbReference type="eggNOG" id="COG1975">
    <property type="taxonomic scope" value="Bacteria"/>
</dbReference>
<reference evidence="3 4" key="1">
    <citation type="journal article" date="2010" name="Stand. Genomic Sci.">
        <title>Non-contiguous finished genome sequence of Aminomonas paucivorans type strain (GLU-3).</title>
        <authorList>
            <person name="Pitluck S."/>
            <person name="Yasawong M."/>
            <person name="Held B."/>
            <person name="Lapidus A."/>
            <person name="Nolan M."/>
            <person name="Copeland A."/>
            <person name="Lucas S."/>
            <person name="Del Rio T.G."/>
            <person name="Tice H."/>
            <person name="Cheng J.F."/>
            <person name="Chertkov O."/>
            <person name="Goodwin L."/>
            <person name="Tapia R."/>
            <person name="Han C."/>
            <person name="Liolios K."/>
            <person name="Ivanova N."/>
            <person name="Mavromatis K."/>
            <person name="Ovchinnikova G."/>
            <person name="Pati A."/>
            <person name="Chen A."/>
            <person name="Palaniappan K."/>
            <person name="Land M."/>
            <person name="Hauser L."/>
            <person name="Chang Y.J."/>
            <person name="Jeffries C.D."/>
            <person name="Pukall R."/>
            <person name="Spring S."/>
            <person name="Rohde M."/>
            <person name="Sikorski J."/>
            <person name="Goker M."/>
            <person name="Woyke T."/>
            <person name="Bristow J."/>
            <person name="Eisen J.A."/>
            <person name="Markowitz V."/>
            <person name="Hugenholtz P."/>
            <person name="Kyrpides N.C."/>
            <person name="Klenk H.P."/>
        </authorList>
    </citation>
    <scope>NUCLEOTIDE SEQUENCE [LARGE SCALE GENOMIC DNA]</scope>
    <source>
        <strain evidence="3 4">DSM 12260</strain>
    </source>
</reference>
<name>E3CWH7_9BACT</name>
<evidence type="ECO:0000259" key="1">
    <source>
        <dbReference type="Pfam" id="PF02625"/>
    </source>
</evidence>
<dbReference type="Gene3D" id="3.40.50.720">
    <property type="entry name" value="NAD(P)-binding Rossmann-like Domain"/>
    <property type="match status" value="1"/>
</dbReference>
<dbReference type="InterPro" id="IPR052698">
    <property type="entry name" value="MoCofactor_Util/Proc"/>
</dbReference>
<keyword evidence="4" id="KW-1185">Reference proteome</keyword>
<dbReference type="InterPro" id="IPR003777">
    <property type="entry name" value="XdhC_CoxI"/>
</dbReference>
<evidence type="ECO:0000259" key="2">
    <source>
        <dbReference type="Pfam" id="PF13478"/>
    </source>
</evidence>
<dbReference type="PaxDb" id="584708-Apau_1918"/>
<dbReference type="PANTHER" id="PTHR30388:SF6">
    <property type="entry name" value="XANTHINE DEHYDROGENASE SUBUNIT A-RELATED"/>
    <property type="match status" value="1"/>
</dbReference>
<evidence type="ECO:0008006" key="5">
    <source>
        <dbReference type="Google" id="ProtNLM"/>
    </source>
</evidence>
<dbReference type="InterPro" id="IPR036291">
    <property type="entry name" value="NAD(P)-bd_dom_sf"/>
</dbReference>
<evidence type="ECO:0000313" key="3">
    <source>
        <dbReference type="EMBL" id="EFQ24332.1"/>
    </source>
</evidence>
<evidence type="ECO:0000313" key="4">
    <source>
        <dbReference type="Proteomes" id="UP000005096"/>
    </source>
</evidence>
<dbReference type="Proteomes" id="UP000005096">
    <property type="component" value="Chromosome"/>
</dbReference>
<dbReference type="Pfam" id="PF02625">
    <property type="entry name" value="XdhC_CoxI"/>
    <property type="match status" value="1"/>
</dbReference>
<gene>
    <name evidence="3" type="ORF">Apau_1918</name>
</gene>
<dbReference type="EMBL" id="CM001022">
    <property type="protein sequence ID" value="EFQ24332.1"/>
    <property type="molecule type" value="Genomic_DNA"/>
</dbReference>
<organism evidence="3 4">
    <name type="scientific">Aminomonas paucivorans DSM 12260</name>
    <dbReference type="NCBI Taxonomy" id="584708"/>
    <lineage>
        <taxon>Bacteria</taxon>
        <taxon>Thermotogati</taxon>
        <taxon>Synergistota</taxon>
        <taxon>Synergistia</taxon>
        <taxon>Synergistales</taxon>
        <taxon>Synergistaceae</taxon>
        <taxon>Aminomonas</taxon>
    </lineage>
</organism>
<feature type="domain" description="XdhC- CoxI" evidence="1">
    <location>
        <begin position="16"/>
        <end position="74"/>
    </location>
</feature>
<feature type="domain" description="XdhC Rossmann" evidence="2">
    <location>
        <begin position="111"/>
        <end position="252"/>
    </location>
</feature>
<dbReference type="STRING" id="584708.Apau_1918"/>
<proteinExistence type="predicted"/>
<dbReference type="InterPro" id="IPR027051">
    <property type="entry name" value="XdhC_Rossmann_dom"/>
</dbReference>
<dbReference type="AlphaFoldDB" id="E3CWH7"/>
<sequence>MVDRRLLEVVHRELDGGRYGVLSTVVDEQGSSPRSRGASMWVRPDGSIEGTVGGGLLEHETIREALALLDSGGGSKLFSKALDASQAGEEGMVCGGSVRVYLEVLGQDDELLVFGGGHVGRALAQAAAFAGFAVTVWDDREEFANPERIPWGRTVALPLEEFARELSTHGRTYAVVATRGHALDGEALALLDGRPAAYVGMIGSRSKIAAVRAALLARGVSQAHLDRVRQPVGLPIKAETPEEIALSVMAEVVAVRRGADLESLRRGW</sequence>
<dbReference type="Pfam" id="PF13478">
    <property type="entry name" value="XdhC_C"/>
    <property type="match status" value="1"/>
</dbReference>
<dbReference type="PANTHER" id="PTHR30388">
    <property type="entry name" value="ALDEHYDE OXIDOREDUCTASE MOLYBDENUM COFACTOR ASSEMBLY PROTEIN"/>
    <property type="match status" value="1"/>
</dbReference>
<protein>
    <recommendedName>
        <fullName evidence="5">Xanthine dehydrogenase</fullName>
    </recommendedName>
</protein>